<reference evidence="2" key="1">
    <citation type="submission" date="2020-01" db="EMBL/GenBank/DDBJ databases">
        <title>Insect and environment-associated Actinomycetes.</title>
        <authorList>
            <person name="Currrie C."/>
            <person name="Chevrette M."/>
            <person name="Carlson C."/>
            <person name="Stubbendieck R."/>
            <person name="Wendt-Pienkowski E."/>
        </authorList>
    </citation>
    <scope>NUCLEOTIDE SEQUENCE</scope>
    <source>
        <strain evidence="2">SID7499</strain>
    </source>
</reference>
<protein>
    <submittedName>
        <fullName evidence="2">Ornithine cyclodeaminase</fullName>
    </submittedName>
</protein>
<evidence type="ECO:0000313" key="2">
    <source>
        <dbReference type="EMBL" id="NEE17781.1"/>
    </source>
</evidence>
<gene>
    <name evidence="2" type="ORF">G3M58_66385</name>
</gene>
<dbReference type="EMBL" id="JAAGMN010006935">
    <property type="protein sequence ID" value="NEE17781.1"/>
    <property type="molecule type" value="Genomic_DNA"/>
</dbReference>
<proteinExistence type="predicted"/>
<organism evidence="2">
    <name type="scientific">Streptomyces sp. SID7499</name>
    <dbReference type="NCBI Taxonomy" id="2706086"/>
    <lineage>
        <taxon>Bacteria</taxon>
        <taxon>Bacillati</taxon>
        <taxon>Actinomycetota</taxon>
        <taxon>Actinomycetes</taxon>
        <taxon>Kitasatosporales</taxon>
        <taxon>Streptomycetaceae</taxon>
        <taxon>Streptomyces</taxon>
    </lineage>
</organism>
<feature type="non-terminal residue" evidence="2">
    <location>
        <position position="80"/>
    </location>
</feature>
<comment type="caution">
    <text evidence="2">The sequence shown here is derived from an EMBL/GenBank/DDBJ whole genome shotgun (WGS) entry which is preliminary data.</text>
</comment>
<dbReference type="Gene3D" id="3.40.50.720">
    <property type="entry name" value="NAD(P)-binding Rossmann-like Domain"/>
    <property type="match status" value="1"/>
</dbReference>
<evidence type="ECO:0000256" key="1">
    <source>
        <dbReference type="SAM" id="MobiDB-lite"/>
    </source>
</evidence>
<name>A0A6G3XJ67_9ACTN</name>
<feature type="region of interest" description="Disordered" evidence="1">
    <location>
        <begin position="39"/>
        <end position="58"/>
    </location>
</feature>
<accession>A0A6G3XJ67</accession>
<feature type="non-terminal residue" evidence="2">
    <location>
        <position position="1"/>
    </location>
</feature>
<sequence length="80" mass="8577">LDDVLPDVVHRAGLLVVDDWGLIKADDRRLLGRMYRSGELLGPDEAAPPGPGPAPRAVDASLGEILSGRRPGRRTPEQTV</sequence>
<dbReference type="AlphaFoldDB" id="A0A6G3XJ67"/>